<evidence type="ECO:0000256" key="4">
    <source>
        <dbReference type="SAM" id="MobiDB-lite"/>
    </source>
</evidence>
<dbReference type="Gene3D" id="3.90.1410.10">
    <property type="entry name" value="set domain protein methyltransferase, domain 1"/>
    <property type="match status" value="1"/>
</dbReference>
<keyword evidence="3" id="KW-0949">S-adenosyl-L-methionine</keyword>
<dbReference type="AlphaFoldDB" id="A0A090M675"/>
<dbReference type="Proteomes" id="UP000009170">
    <property type="component" value="Unassembled WGS sequence"/>
</dbReference>
<protein>
    <submittedName>
        <fullName evidence="5">Nucleoside diphosphate kinase</fullName>
    </submittedName>
</protein>
<dbReference type="RefSeq" id="XP_003082071.2">
    <property type="nucleotide sequence ID" value="XM_003082023.2"/>
</dbReference>
<dbReference type="PANTHER" id="PTHR13271:SF154">
    <property type="entry name" value="GRIP DOMAIN-CONTAINING PROTEIN"/>
    <property type="match status" value="1"/>
</dbReference>
<dbReference type="STRING" id="70448.A0A090M675"/>
<dbReference type="CDD" id="cd10527">
    <property type="entry name" value="SET_LSMT"/>
    <property type="match status" value="1"/>
</dbReference>
<name>A0A090M675_OSTTA</name>
<evidence type="ECO:0000256" key="3">
    <source>
        <dbReference type="ARBA" id="ARBA00022691"/>
    </source>
</evidence>
<evidence type="ECO:0000313" key="6">
    <source>
        <dbReference type="Proteomes" id="UP000009170"/>
    </source>
</evidence>
<comment type="caution">
    <text evidence="5">The sequence shown here is derived from an EMBL/GenBank/DDBJ whole genome shotgun (WGS) entry which is preliminary data.</text>
</comment>
<dbReference type="Gene3D" id="3.90.1420.10">
    <property type="entry name" value="Rubisco LSMT, substrate-binding domain"/>
    <property type="match status" value="1"/>
</dbReference>
<dbReference type="SUPFAM" id="SSF81822">
    <property type="entry name" value="RuBisCo LSMT C-terminal, substrate-binding domain"/>
    <property type="match status" value="1"/>
</dbReference>
<proteinExistence type="predicted"/>
<evidence type="ECO:0000313" key="5">
    <source>
        <dbReference type="EMBL" id="CEF99691.1"/>
    </source>
</evidence>
<dbReference type="KEGG" id="ota:OT_ostta11g02510"/>
<dbReference type="InParanoid" id="A0A090M675"/>
<organism evidence="5 6">
    <name type="scientific">Ostreococcus tauri</name>
    <name type="common">Marine green alga</name>
    <dbReference type="NCBI Taxonomy" id="70448"/>
    <lineage>
        <taxon>Eukaryota</taxon>
        <taxon>Viridiplantae</taxon>
        <taxon>Chlorophyta</taxon>
        <taxon>Mamiellophyceae</taxon>
        <taxon>Mamiellales</taxon>
        <taxon>Bathycoccaceae</taxon>
        <taxon>Ostreococcus</taxon>
    </lineage>
</organism>
<dbReference type="InterPro" id="IPR050600">
    <property type="entry name" value="SETD3_SETD6_MTase"/>
</dbReference>
<dbReference type="InterPro" id="IPR046341">
    <property type="entry name" value="SET_dom_sf"/>
</dbReference>
<sequence>MSALASASRGASAGARRVTSRRMSSRRANLRAEATTSAFETSEALQSAKIGEGAFGRGLLATGEGKTLVSVPIDALVVAPAAVGGGAGGAKRARETYERGWKEIHGVDVPNAMVEFVVSAPFAKDVRLTAMLAWAYSNVEAWRAYGDDVVPSAFDSMYLASEEELDALQDTELRVMATRSRNGYEAMWNAAMEANPEVKSLLAEVDDERLKWCRSWVHTRAISGVFEGAELAFLAPVIDLANHRVESTATYGVSADGKNFELSWNENAPEGASPVANTEVFISYGDRMNNAILMLHYGFIDDNNRNERLPMEFIAPGARKVLGARVIEACDRLKADGDEEAAIAGANLLALAARGPPPGVDVPPPPPTDPEVVNAIRQVVEQTLSDKPTTADEDEALVASSEFQSLSPRTQLAVRHRLAQKNMARAYLRFLNVLQ</sequence>
<dbReference type="InterPro" id="IPR036464">
    <property type="entry name" value="Rubisco_LSMT_subst-bd_sf"/>
</dbReference>
<dbReference type="FunCoup" id="A0A090M675">
    <property type="interactions" value="422"/>
</dbReference>
<feature type="compositionally biased region" description="Basic residues" evidence="4">
    <location>
        <begin position="18"/>
        <end position="29"/>
    </location>
</feature>
<keyword evidence="2" id="KW-0808">Transferase</keyword>
<evidence type="ECO:0000256" key="1">
    <source>
        <dbReference type="ARBA" id="ARBA00022603"/>
    </source>
</evidence>
<keyword evidence="5" id="KW-0418">Kinase</keyword>
<dbReference type="GO" id="GO:0016301">
    <property type="term" value="F:kinase activity"/>
    <property type="evidence" value="ECO:0007669"/>
    <property type="project" value="UniProtKB-KW"/>
</dbReference>
<dbReference type="GeneID" id="9835903"/>
<dbReference type="EMBL" id="CAID01000011">
    <property type="protein sequence ID" value="CEF99691.1"/>
    <property type="molecule type" value="Genomic_DNA"/>
</dbReference>
<keyword evidence="1" id="KW-0489">Methyltransferase</keyword>
<dbReference type="GO" id="GO:0016279">
    <property type="term" value="F:protein-lysine N-methyltransferase activity"/>
    <property type="evidence" value="ECO:0007669"/>
    <property type="project" value="TreeGrafter"/>
</dbReference>
<feature type="region of interest" description="Disordered" evidence="4">
    <location>
        <begin position="1"/>
        <end position="33"/>
    </location>
</feature>
<dbReference type="GO" id="GO:0032259">
    <property type="term" value="P:methylation"/>
    <property type="evidence" value="ECO:0007669"/>
    <property type="project" value="UniProtKB-KW"/>
</dbReference>
<dbReference type="PANTHER" id="PTHR13271">
    <property type="entry name" value="UNCHARACTERIZED PUTATIVE METHYLTRANSFERASE"/>
    <property type="match status" value="1"/>
</dbReference>
<gene>
    <name evidence="5" type="ORF">OT_ostta11g02510</name>
</gene>
<dbReference type="SUPFAM" id="SSF82199">
    <property type="entry name" value="SET domain"/>
    <property type="match status" value="1"/>
</dbReference>
<keyword evidence="6" id="KW-1185">Reference proteome</keyword>
<accession>A0A090M675</accession>
<dbReference type="OrthoDB" id="498038at2759"/>
<reference evidence="6" key="1">
    <citation type="journal article" date="2006" name="Proc. Natl. Acad. Sci. U.S.A.">
        <title>Genome analysis of the smallest free-living eukaryote Ostreococcus tauri unveils many unique features.</title>
        <authorList>
            <person name="Derelle E."/>
            <person name="Ferraz C."/>
            <person name="Rombauts S."/>
            <person name="Rouze P."/>
            <person name="Worden A.Z."/>
            <person name="Robbens S."/>
            <person name="Partensky F."/>
            <person name="Degroeve S."/>
            <person name="Echeynie S."/>
            <person name="Cooke R."/>
            <person name="Saeys Y."/>
            <person name="Wuyts J."/>
            <person name="Jabbari K."/>
            <person name="Bowler C."/>
            <person name="Panaud O."/>
            <person name="Piegu B."/>
            <person name="Ball S.G."/>
            <person name="Ral J.-P."/>
            <person name="Bouget F.-Y."/>
            <person name="Piganeau G."/>
            <person name="De Baets B."/>
            <person name="Picard A."/>
            <person name="Delseny M."/>
            <person name="Demaille J."/>
            <person name="Van de Peer Y."/>
            <person name="Moreau H."/>
        </authorList>
    </citation>
    <scope>NUCLEOTIDE SEQUENCE [LARGE SCALE GENOMIC DNA]</scope>
    <source>
        <strain evidence="6">OTTH 0595 / CCAP 157/2 / RCC745</strain>
    </source>
</reference>
<reference evidence="5 6" key="2">
    <citation type="journal article" date="2014" name="BMC Genomics">
        <title>An improved genome of the model marine alga Ostreococcus tauri unfolds by assessing Illumina de novo assemblies.</title>
        <authorList>
            <person name="Blanc-Mathieu R."/>
            <person name="Verhelst B."/>
            <person name="Derelle E."/>
            <person name="Rombauts S."/>
            <person name="Bouget F.Y."/>
            <person name="Carre I."/>
            <person name="Chateau A."/>
            <person name="Eyre-Walker A."/>
            <person name="Grimsley N."/>
            <person name="Moreau H."/>
            <person name="Piegu B."/>
            <person name="Rivals E."/>
            <person name="Schackwitz W."/>
            <person name="Van de Peer Y."/>
            <person name="Piganeau G."/>
        </authorList>
    </citation>
    <scope>NUCLEOTIDE SEQUENCE [LARGE SCALE GENOMIC DNA]</scope>
    <source>
        <strain evidence="6">OTTH 0595 / CCAP 157/2 / RCC745</strain>
    </source>
</reference>
<evidence type="ECO:0000256" key="2">
    <source>
        <dbReference type="ARBA" id="ARBA00022679"/>
    </source>
</evidence>
<feature type="compositionally biased region" description="Low complexity" evidence="4">
    <location>
        <begin position="1"/>
        <end position="17"/>
    </location>
</feature>